<reference evidence="3" key="1">
    <citation type="submission" date="2022-11" db="EMBL/GenBank/DDBJ databases">
        <authorList>
            <person name="Petersen C."/>
        </authorList>
    </citation>
    <scope>NUCLEOTIDE SEQUENCE</scope>
    <source>
        <strain evidence="3">IBT 23319</strain>
    </source>
</reference>
<evidence type="ECO:0000313" key="3">
    <source>
        <dbReference type="EMBL" id="KAJ5240875.1"/>
    </source>
</evidence>
<feature type="domain" description="DUF7707" evidence="2">
    <location>
        <begin position="23"/>
        <end position="126"/>
    </location>
</feature>
<sequence>MLSTAIPILLALTSFLTPTTSQSIDPSSVPKPTRESWCSSQKAACPLICLQLPGASGSPTQNTCSADTLAYSCICSNNVSPNASEYSQTMAYYICTEANNQCTKACSTNTCADACRSDHPCGAQDPKRVNVTTTSAAATTSTTMPSINTKEATGAATRFSLEMGHVVGSCALVGGFVAGFAILL</sequence>
<evidence type="ECO:0000259" key="2">
    <source>
        <dbReference type="Pfam" id="PF24808"/>
    </source>
</evidence>
<dbReference type="OrthoDB" id="2439692at2759"/>
<feature type="chain" id="PRO_5040884203" description="DUF7707 domain-containing protein" evidence="1">
    <location>
        <begin position="22"/>
        <end position="184"/>
    </location>
</feature>
<dbReference type="GeneID" id="81380553"/>
<reference evidence="3" key="2">
    <citation type="journal article" date="2023" name="IMA Fungus">
        <title>Comparative genomic study of the Penicillium genus elucidates a diverse pangenome and 15 lateral gene transfer events.</title>
        <authorList>
            <person name="Petersen C."/>
            <person name="Sorensen T."/>
            <person name="Nielsen M.R."/>
            <person name="Sondergaard T.E."/>
            <person name="Sorensen J.L."/>
            <person name="Fitzpatrick D.A."/>
            <person name="Frisvad J.C."/>
            <person name="Nielsen K.L."/>
        </authorList>
    </citation>
    <scope>NUCLEOTIDE SEQUENCE</scope>
    <source>
        <strain evidence="3">IBT 23319</strain>
    </source>
</reference>
<accession>A0A9W9PAI8</accession>
<keyword evidence="4" id="KW-1185">Reference proteome</keyword>
<feature type="signal peptide" evidence="1">
    <location>
        <begin position="1"/>
        <end position="21"/>
    </location>
</feature>
<name>A0A9W9PAI8_PENCI</name>
<comment type="caution">
    <text evidence="3">The sequence shown here is derived from an EMBL/GenBank/DDBJ whole genome shotgun (WGS) entry which is preliminary data.</text>
</comment>
<dbReference type="InterPro" id="IPR056124">
    <property type="entry name" value="DUF7707"/>
</dbReference>
<dbReference type="RefSeq" id="XP_056503880.1">
    <property type="nucleotide sequence ID" value="XM_056641386.1"/>
</dbReference>
<evidence type="ECO:0000256" key="1">
    <source>
        <dbReference type="SAM" id="SignalP"/>
    </source>
</evidence>
<dbReference type="PANTHER" id="PTHR38118:SF2">
    <property type="entry name" value="CDP-ALCOHOL PHOSPHATIDYLTRANSFERASE PROTEIN"/>
    <property type="match status" value="1"/>
</dbReference>
<keyword evidence="1" id="KW-0732">Signal</keyword>
<dbReference type="AlphaFoldDB" id="A0A9W9PAI8"/>
<dbReference type="PANTHER" id="PTHR38118">
    <property type="entry name" value="ANCHORED CELL WALL PROTEIN 11-RELATED"/>
    <property type="match status" value="1"/>
</dbReference>
<organism evidence="3 4">
    <name type="scientific">Penicillium citrinum</name>
    <dbReference type="NCBI Taxonomy" id="5077"/>
    <lineage>
        <taxon>Eukaryota</taxon>
        <taxon>Fungi</taxon>
        <taxon>Dikarya</taxon>
        <taxon>Ascomycota</taxon>
        <taxon>Pezizomycotina</taxon>
        <taxon>Eurotiomycetes</taxon>
        <taxon>Eurotiomycetidae</taxon>
        <taxon>Eurotiales</taxon>
        <taxon>Aspergillaceae</taxon>
        <taxon>Penicillium</taxon>
    </lineage>
</organism>
<protein>
    <recommendedName>
        <fullName evidence="2">DUF7707 domain-containing protein</fullName>
    </recommendedName>
</protein>
<evidence type="ECO:0000313" key="4">
    <source>
        <dbReference type="Proteomes" id="UP001147733"/>
    </source>
</evidence>
<dbReference type="Proteomes" id="UP001147733">
    <property type="component" value="Unassembled WGS sequence"/>
</dbReference>
<dbReference type="Pfam" id="PF24808">
    <property type="entry name" value="DUF7707"/>
    <property type="match status" value="1"/>
</dbReference>
<dbReference type="EMBL" id="JAPQKT010000002">
    <property type="protein sequence ID" value="KAJ5240875.1"/>
    <property type="molecule type" value="Genomic_DNA"/>
</dbReference>
<gene>
    <name evidence="3" type="ORF">N7469_002466</name>
</gene>
<proteinExistence type="predicted"/>